<protein>
    <recommendedName>
        <fullName evidence="4">NPH3 domain-containing protein</fullName>
    </recommendedName>
</protein>
<comment type="caution">
    <text evidence="5">The sequence shown here is derived from an EMBL/GenBank/DDBJ whole genome shotgun (WGS) entry which is preliminary data.</text>
</comment>
<name>A0AAD6L0Y5_9ROSI</name>
<accession>A0AAD6L0Y5</accession>
<dbReference type="Proteomes" id="UP001162972">
    <property type="component" value="Chromosome 10"/>
</dbReference>
<sequence>MSHPTLSFEERSRLCGCLNYAKMSLEACKDLAKNPRIPPNIAVQALKLQHSKIPESDFSVSVKDVESPSMSSSSGHMVMYNDNVERLSQENQEMKMNIQRMQWRVMELENACKEMKGRISKVVRHDVNVTSSSAPYNYSSSSFPRLC</sequence>
<evidence type="ECO:0000256" key="1">
    <source>
        <dbReference type="ARBA" id="ARBA00022786"/>
    </source>
</evidence>
<evidence type="ECO:0000313" key="6">
    <source>
        <dbReference type="Proteomes" id="UP001162972"/>
    </source>
</evidence>
<comment type="similarity">
    <text evidence="2">Belongs to the NPH3 family.</text>
</comment>
<evidence type="ECO:0000313" key="5">
    <source>
        <dbReference type="EMBL" id="KAJ6432319.1"/>
    </source>
</evidence>
<evidence type="ECO:0000259" key="4">
    <source>
        <dbReference type="PROSITE" id="PS51649"/>
    </source>
</evidence>
<keyword evidence="1" id="KW-0833">Ubl conjugation pathway</keyword>
<dbReference type="PANTHER" id="PTHR32370">
    <property type="entry name" value="OS12G0117600 PROTEIN"/>
    <property type="match status" value="1"/>
</dbReference>
<dbReference type="InterPro" id="IPR027356">
    <property type="entry name" value="NPH3_dom"/>
</dbReference>
<keyword evidence="6" id="KW-1185">Reference proteome</keyword>
<evidence type="ECO:0000256" key="3">
    <source>
        <dbReference type="SAM" id="Coils"/>
    </source>
</evidence>
<organism evidence="5 6">
    <name type="scientific">Salix udensis</name>
    <dbReference type="NCBI Taxonomy" id="889485"/>
    <lineage>
        <taxon>Eukaryota</taxon>
        <taxon>Viridiplantae</taxon>
        <taxon>Streptophyta</taxon>
        <taxon>Embryophyta</taxon>
        <taxon>Tracheophyta</taxon>
        <taxon>Spermatophyta</taxon>
        <taxon>Magnoliopsida</taxon>
        <taxon>eudicotyledons</taxon>
        <taxon>Gunneridae</taxon>
        <taxon>Pentapetalae</taxon>
        <taxon>rosids</taxon>
        <taxon>fabids</taxon>
        <taxon>Malpighiales</taxon>
        <taxon>Salicaceae</taxon>
        <taxon>Saliceae</taxon>
        <taxon>Salix</taxon>
    </lineage>
</organism>
<evidence type="ECO:0000256" key="2">
    <source>
        <dbReference type="PROSITE-ProRule" id="PRU00982"/>
    </source>
</evidence>
<feature type="coiled-coil region" evidence="3">
    <location>
        <begin position="77"/>
        <end position="118"/>
    </location>
</feature>
<dbReference type="InterPro" id="IPR043454">
    <property type="entry name" value="NPH3/RPT2-like"/>
</dbReference>
<keyword evidence="3" id="KW-0175">Coiled coil</keyword>
<proteinExistence type="inferred from homology"/>
<dbReference type="PROSITE" id="PS51649">
    <property type="entry name" value="NPH3"/>
    <property type="match status" value="1"/>
</dbReference>
<gene>
    <name evidence="5" type="ORF">OIU84_019541</name>
</gene>
<dbReference type="AlphaFoldDB" id="A0AAD6L0Y5"/>
<feature type="domain" description="NPH3" evidence="4">
    <location>
        <begin position="1"/>
        <end position="52"/>
    </location>
</feature>
<reference evidence="5 6" key="1">
    <citation type="journal article" date="2023" name="Int. J. Mol. Sci.">
        <title>De Novo Assembly and Annotation of 11 Diverse Shrub Willow (Salix) Genomes Reveals Novel Gene Organization in Sex-Linked Regions.</title>
        <authorList>
            <person name="Hyden B."/>
            <person name="Feng K."/>
            <person name="Yates T.B."/>
            <person name="Jawdy S."/>
            <person name="Cereghino C."/>
            <person name="Smart L.B."/>
            <person name="Muchero W."/>
        </authorList>
    </citation>
    <scope>NUCLEOTIDE SEQUENCE [LARGE SCALE GENOMIC DNA]</scope>
    <source>
        <tissue evidence="5">Shoot tip</tissue>
    </source>
</reference>
<dbReference type="EMBL" id="JAPFFJ010000003">
    <property type="protein sequence ID" value="KAJ6432319.1"/>
    <property type="molecule type" value="Genomic_DNA"/>
</dbReference>